<dbReference type="SUPFAM" id="SSF52317">
    <property type="entry name" value="Class I glutamine amidotransferase-like"/>
    <property type="match status" value="1"/>
</dbReference>
<evidence type="ECO:0000313" key="2">
    <source>
        <dbReference type="Proteomes" id="UP001501803"/>
    </source>
</evidence>
<organism evidence="1 2">
    <name type="scientific">Leifsonia kafniensis</name>
    <dbReference type="NCBI Taxonomy" id="475957"/>
    <lineage>
        <taxon>Bacteria</taxon>
        <taxon>Bacillati</taxon>
        <taxon>Actinomycetota</taxon>
        <taxon>Actinomycetes</taxon>
        <taxon>Micrococcales</taxon>
        <taxon>Microbacteriaceae</taxon>
        <taxon>Leifsonia</taxon>
    </lineage>
</organism>
<protein>
    <submittedName>
        <fullName evidence="1">Gamma-glutamyl-gamma-aminobutyrate hydrolase family protein</fullName>
    </submittedName>
</protein>
<sequence>MQYNDGRFGHQEQSMTKKPLIGLSGRRGAGQMLGAPRGFADAPLDIYMSEYATSVQRAGGVPVHVALDCVAEEIVEHLDAVVFSGGEDVDPRRYGAAPGPHTAAIDPHRDRFELELFHAAMARGLPILGICRGAQLINVARGGSLIQHLEIGSGQSHASYAYPRAHRVHAVTLEAGSTAAALYGASVTVNSFHHQAVDRPGDGVIVTGRADDGVVESFELAGLPVLGVQWHPEVFGGDPVFDWLLDTVRTRATTQNPPRSTIGAEEAA</sequence>
<dbReference type="Proteomes" id="UP001501803">
    <property type="component" value="Unassembled WGS sequence"/>
</dbReference>
<dbReference type="Pfam" id="PF07722">
    <property type="entry name" value="Peptidase_C26"/>
    <property type="match status" value="1"/>
</dbReference>
<keyword evidence="1" id="KW-0378">Hydrolase</keyword>
<name>A0ABP7KGP1_9MICO</name>
<keyword evidence="2" id="KW-1185">Reference proteome</keyword>
<evidence type="ECO:0000313" key="1">
    <source>
        <dbReference type="EMBL" id="GAA3877097.1"/>
    </source>
</evidence>
<dbReference type="GO" id="GO:0016787">
    <property type="term" value="F:hydrolase activity"/>
    <property type="evidence" value="ECO:0007669"/>
    <property type="project" value="UniProtKB-KW"/>
</dbReference>
<dbReference type="InterPro" id="IPR044668">
    <property type="entry name" value="PuuD-like"/>
</dbReference>
<reference evidence="2" key="1">
    <citation type="journal article" date="2019" name="Int. J. Syst. Evol. Microbiol.">
        <title>The Global Catalogue of Microorganisms (GCM) 10K type strain sequencing project: providing services to taxonomists for standard genome sequencing and annotation.</title>
        <authorList>
            <consortium name="The Broad Institute Genomics Platform"/>
            <consortium name="The Broad Institute Genome Sequencing Center for Infectious Disease"/>
            <person name="Wu L."/>
            <person name="Ma J."/>
        </authorList>
    </citation>
    <scope>NUCLEOTIDE SEQUENCE [LARGE SCALE GENOMIC DNA]</scope>
    <source>
        <strain evidence="2">JCM 17021</strain>
    </source>
</reference>
<comment type="caution">
    <text evidence="1">The sequence shown here is derived from an EMBL/GenBank/DDBJ whole genome shotgun (WGS) entry which is preliminary data.</text>
</comment>
<accession>A0ABP7KGP1</accession>
<dbReference type="CDD" id="cd01745">
    <property type="entry name" value="GATase1_2"/>
    <property type="match status" value="1"/>
</dbReference>
<dbReference type="PANTHER" id="PTHR43235">
    <property type="entry name" value="GLUTAMINE AMIDOTRANSFERASE PB2B2.05-RELATED"/>
    <property type="match status" value="1"/>
</dbReference>
<gene>
    <name evidence="1" type="ORF">GCM10022381_19550</name>
</gene>
<dbReference type="PROSITE" id="PS51273">
    <property type="entry name" value="GATASE_TYPE_1"/>
    <property type="match status" value="1"/>
</dbReference>
<dbReference type="PANTHER" id="PTHR43235:SF1">
    <property type="entry name" value="GLUTAMINE AMIDOTRANSFERASE PB2B2.05-RELATED"/>
    <property type="match status" value="1"/>
</dbReference>
<dbReference type="InterPro" id="IPR011697">
    <property type="entry name" value="Peptidase_C26"/>
</dbReference>
<dbReference type="InterPro" id="IPR029062">
    <property type="entry name" value="Class_I_gatase-like"/>
</dbReference>
<proteinExistence type="predicted"/>
<dbReference type="EMBL" id="BAABCN010000004">
    <property type="protein sequence ID" value="GAA3877097.1"/>
    <property type="molecule type" value="Genomic_DNA"/>
</dbReference>
<dbReference type="Gene3D" id="3.40.50.880">
    <property type="match status" value="1"/>
</dbReference>